<keyword evidence="3" id="KW-0324">Glycolysis</keyword>
<evidence type="ECO:0000256" key="4">
    <source>
        <dbReference type="RuleBase" id="RU004046"/>
    </source>
</evidence>
<comment type="catalytic activity">
    <reaction evidence="3">
        <text>D-glucose + ATP = D-glucose 6-phosphate + ADP + H(+)</text>
        <dbReference type="Rhea" id="RHEA:17825"/>
        <dbReference type="ChEBI" id="CHEBI:4167"/>
        <dbReference type="ChEBI" id="CHEBI:15378"/>
        <dbReference type="ChEBI" id="CHEBI:30616"/>
        <dbReference type="ChEBI" id="CHEBI:61548"/>
        <dbReference type="ChEBI" id="CHEBI:456216"/>
        <dbReference type="EC" id="2.7.1.2"/>
    </reaction>
</comment>
<dbReference type="PANTHER" id="PTHR47690:SF1">
    <property type="entry name" value="GLUCOKINASE"/>
    <property type="match status" value="1"/>
</dbReference>
<dbReference type="Pfam" id="PF02685">
    <property type="entry name" value="Glucokinase"/>
    <property type="match status" value="1"/>
</dbReference>
<dbReference type="EC" id="2.7.1.2" evidence="3"/>
<feature type="binding site" evidence="3">
    <location>
        <begin position="9"/>
        <end position="14"/>
    </location>
    <ligand>
        <name>ATP</name>
        <dbReference type="ChEBI" id="CHEBI:30616"/>
    </ligand>
</feature>
<evidence type="ECO:0000256" key="2">
    <source>
        <dbReference type="ARBA" id="ARBA00022777"/>
    </source>
</evidence>
<accession>A0ABU0INZ2</accession>
<gene>
    <name evidence="3" type="primary">glk</name>
    <name evidence="5" type="ORF">QO010_001492</name>
</gene>
<sequence length="317" mass="32526">MAEDLVLVGDIGGTNARFGLARAGSAKIEAIHGYEVADYPQATDAIRVYLEAVKLSAPPARAAIAVAGPIIDGAIDFTNSDWLLSEQGLREMGFGEARLLNDFAALALAAPAMTGHDLHRLGHEAQAEPGGTLVVMGPGTGFGVSALAAGRTVVTTEGGHAAFAPGDEVEDEVLRRLRAEFGRVSIERLLSGPGICSLHRALADMAGRPVETDDPAAITKAALAGDPASLDTLMRFCGILGAVAGDLALGFGATGGVYIAGGIPPRILDLLDASPFRARFEDKGRFKAYVARIPTQVIVHPHAALVGAALAASPAAP</sequence>
<dbReference type="HAMAP" id="MF_00524">
    <property type="entry name" value="Glucokinase"/>
    <property type="match status" value="1"/>
</dbReference>
<dbReference type="GO" id="GO:0004340">
    <property type="term" value="F:glucokinase activity"/>
    <property type="evidence" value="ECO:0007669"/>
    <property type="project" value="UniProtKB-EC"/>
</dbReference>
<keyword evidence="2 3" id="KW-0418">Kinase</keyword>
<name>A0ABU0INZ2_9CAUL</name>
<evidence type="ECO:0000256" key="3">
    <source>
        <dbReference type="HAMAP-Rule" id="MF_00524"/>
    </source>
</evidence>
<protein>
    <recommendedName>
        <fullName evidence="3">Glucokinase</fullName>
        <ecNumber evidence="3">2.7.1.2</ecNumber>
    </recommendedName>
    <alternativeName>
        <fullName evidence="3">Glucose kinase</fullName>
    </alternativeName>
</protein>
<dbReference type="CDD" id="cd24008">
    <property type="entry name" value="ASKHA_NBD_GLK"/>
    <property type="match status" value="1"/>
</dbReference>
<reference evidence="5 6" key="1">
    <citation type="submission" date="2023-07" db="EMBL/GenBank/DDBJ databases">
        <title>Genomic Encyclopedia of Type Strains, Phase IV (KMG-IV): sequencing the most valuable type-strain genomes for metagenomic binning, comparative biology and taxonomic classification.</title>
        <authorList>
            <person name="Goeker M."/>
        </authorList>
    </citation>
    <scope>NUCLEOTIDE SEQUENCE [LARGE SCALE GENOMIC DNA]</scope>
    <source>
        <strain evidence="5 6">DSM 18695</strain>
    </source>
</reference>
<dbReference type="Gene3D" id="3.40.367.20">
    <property type="match status" value="1"/>
</dbReference>
<keyword evidence="1 3" id="KW-0808">Transferase</keyword>
<keyword evidence="3" id="KW-0547">Nucleotide-binding</keyword>
<evidence type="ECO:0000313" key="6">
    <source>
        <dbReference type="Proteomes" id="UP001228905"/>
    </source>
</evidence>
<dbReference type="NCBIfam" id="TIGR00749">
    <property type="entry name" value="glk"/>
    <property type="match status" value="1"/>
</dbReference>
<dbReference type="RefSeq" id="WP_307347860.1">
    <property type="nucleotide sequence ID" value="NZ_JAUSVS010000002.1"/>
</dbReference>
<dbReference type="InterPro" id="IPR050201">
    <property type="entry name" value="Bacterial_glucokinase"/>
</dbReference>
<proteinExistence type="inferred from homology"/>
<comment type="subcellular location">
    <subcellularLocation>
        <location evidence="3">Cytoplasm</location>
    </subcellularLocation>
</comment>
<dbReference type="EMBL" id="JAUSVS010000002">
    <property type="protein sequence ID" value="MDQ0463721.1"/>
    <property type="molecule type" value="Genomic_DNA"/>
</dbReference>
<organism evidence="5 6">
    <name type="scientific">Caulobacter ginsengisoli</name>
    <dbReference type="NCBI Taxonomy" id="400775"/>
    <lineage>
        <taxon>Bacteria</taxon>
        <taxon>Pseudomonadati</taxon>
        <taxon>Pseudomonadota</taxon>
        <taxon>Alphaproteobacteria</taxon>
        <taxon>Caulobacterales</taxon>
        <taxon>Caulobacteraceae</taxon>
        <taxon>Caulobacter</taxon>
    </lineage>
</organism>
<keyword evidence="3" id="KW-0067">ATP-binding</keyword>
<evidence type="ECO:0000256" key="1">
    <source>
        <dbReference type="ARBA" id="ARBA00022679"/>
    </source>
</evidence>
<dbReference type="InterPro" id="IPR043129">
    <property type="entry name" value="ATPase_NBD"/>
</dbReference>
<comment type="similarity">
    <text evidence="3 4">Belongs to the bacterial glucokinase family.</text>
</comment>
<dbReference type="Proteomes" id="UP001228905">
    <property type="component" value="Unassembled WGS sequence"/>
</dbReference>
<dbReference type="SUPFAM" id="SSF53067">
    <property type="entry name" value="Actin-like ATPase domain"/>
    <property type="match status" value="1"/>
</dbReference>
<dbReference type="PANTHER" id="PTHR47690">
    <property type="entry name" value="GLUCOKINASE"/>
    <property type="match status" value="1"/>
</dbReference>
<comment type="caution">
    <text evidence="5">The sequence shown here is derived from an EMBL/GenBank/DDBJ whole genome shotgun (WGS) entry which is preliminary data.</text>
</comment>
<evidence type="ECO:0000313" key="5">
    <source>
        <dbReference type="EMBL" id="MDQ0463721.1"/>
    </source>
</evidence>
<keyword evidence="6" id="KW-1185">Reference proteome</keyword>
<dbReference type="Gene3D" id="3.30.420.40">
    <property type="match status" value="1"/>
</dbReference>
<dbReference type="InterPro" id="IPR003836">
    <property type="entry name" value="Glucokinase"/>
</dbReference>
<keyword evidence="3" id="KW-0963">Cytoplasm</keyword>